<accession>A0AAD6TZ04</accession>
<name>A0AAD6TZ04_9AGAR</name>
<reference evidence="2" key="1">
    <citation type="submission" date="2023-03" db="EMBL/GenBank/DDBJ databases">
        <title>Massive genome expansion in bonnet fungi (Mycena s.s.) driven by repeated elements and novel gene families across ecological guilds.</title>
        <authorList>
            <consortium name="Lawrence Berkeley National Laboratory"/>
            <person name="Harder C.B."/>
            <person name="Miyauchi S."/>
            <person name="Viragh M."/>
            <person name="Kuo A."/>
            <person name="Thoen E."/>
            <person name="Andreopoulos B."/>
            <person name="Lu D."/>
            <person name="Skrede I."/>
            <person name="Drula E."/>
            <person name="Henrissat B."/>
            <person name="Morin E."/>
            <person name="Kohler A."/>
            <person name="Barry K."/>
            <person name="LaButti K."/>
            <person name="Morin E."/>
            <person name="Salamov A."/>
            <person name="Lipzen A."/>
            <person name="Mereny Z."/>
            <person name="Hegedus B."/>
            <person name="Baldrian P."/>
            <person name="Stursova M."/>
            <person name="Weitz H."/>
            <person name="Taylor A."/>
            <person name="Grigoriev I.V."/>
            <person name="Nagy L.G."/>
            <person name="Martin F."/>
            <person name="Kauserud H."/>
        </authorList>
    </citation>
    <scope>NUCLEOTIDE SEQUENCE</scope>
    <source>
        <strain evidence="2">CBHHK173m</strain>
    </source>
</reference>
<protein>
    <submittedName>
        <fullName evidence="2">Uncharacterized protein</fullName>
    </submittedName>
</protein>
<gene>
    <name evidence="2" type="ORF">B0H15DRAFT_933246</name>
</gene>
<comment type="caution">
    <text evidence="2">The sequence shown here is derived from an EMBL/GenBank/DDBJ whole genome shotgun (WGS) entry which is preliminary data.</text>
</comment>
<dbReference type="EMBL" id="JARJCN010000055">
    <property type="protein sequence ID" value="KAJ7080388.1"/>
    <property type="molecule type" value="Genomic_DNA"/>
</dbReference>
<feature type="region of interest" description="Disordered" evidence="1">
    <location>
        <begin position="207"/>
        <end position="266"/>
    </location>
</feature>
<dbReference type="Proteomes" id="UP001222325">
    <property type="component" value="Unassembled WGS sequence"/>
</dbReference>
<proteinExistence type="predicted"/>
<feature type="compositionally biased region" description="Polar residues" evidence="1">
    <location>
        <begin position="1"/>
        <end position="11"/>
    </location>
</feature>
<feature type="compositionally biased region" description="Basic and acidic residues" evidence="1">
    <location>
        <begin position="207"/>
        <end position="217"/>
    </location>
</feature>
<organism evidence="2 3">
    <name type="scientific">Mycena belliarum</name>
    <dbReference type="NCBI Taxonomy" id="1033014"/>
    <lineage>
        <taxon>Eukaryota</taxon>
        <taxon>Fungi</taxon>
        <taxon>Dikarya</taxon>
        <taxon>Basidiomycota</taxon>
        <taxon>Agaricomycotina</taxon>
        <taxon>Agaricomycetes</taxon>
        <taxon>Agaricomycetidae</taxon>
        <taxon>Agaricales</taxon>
        <taxon>Marasmiineae</taxon>
        <taxon>Mycenaceae</taxon>
        <taxon>Mycena</taxon>
    </lineage>
</organism>
<dbReference type="AlphaFoldDB" id="A0AAD6TZ04"/>
<sequence>MVNTAPTTSRYGRTVKASAAQKNIDQNRSENAAKTAANKERRKKAASKKKQRQKNDAAAAVLGDTTNTASAAAIADLKGTNVAQLEASQALAQKLKRKLKKSTRTPAGSAPADDGEIVRIPRPKNNFRIQDAMDSGDNRKLFVELQSGVRALAIQAKVDFDLPWSEQDPAIVAKVLRVRYINSVGGYARGKANPDSGVNRLREKVTSIGRREARVDVDETGCPTPPAGPVGDGSTDDDDDDDGSQLDWPSDDGDASADEELAVATD</sequence>
<feature type="compositionally biased region" description="Acidic residues" evidence="1">
    <location>
        <begin position="234"/>
        <end position="266"/>
    </location>
</feature>
<evidence type="ECO:0000313" key="2">
    <source>
        <dbReference type="EMBL" id="KAJ7080388.1"/>
    </source>
</evidence>
<evidence type="ECO:0000256" key="1">
    <source>
        <dbReference type="SAM" id="MobiDB-lite"/>
    </source>
</evidence>
<feature type="region of interest" description="Disordered" evidence="1">
    <location>
        <begin position="1"/>
        <end position="61"/>
    </location>
</feature>
<feature type="compositionally biased region" description="Basic residues" evidence="1">
    <location>
        <begin position="40"/>
        <end position="52"/>
    </location>
</feature>
<keyword evidence="3" id="KW-1185">Reference proteome</keyword>
<feature type="region of interest" description="Disordered" evidence="1">
    <location>
        <begin position="96"/>
        <end position="118"/>
    </location>
</feature>
<evidence type="ECO:0000313" key="3">
    <source>
        <dbReference type="Proteomes" id="UP001222325"/>
    </source>
</evidence>